<dbReference type="PROSITE" id="PS50966">
    <property type="entry name" value="ZF_SWIM"/>
    <property type="match status" value="1"/>
</dbReference>
<protein>
    <recommendedName>
        <fullName evidence="2">SWIM-type domain-containing protein</fullName>
    </recommendedName>
</protein>
<dbReference type="Proteomes" id="UP000009227">
    <property type="component" value="Chromosome"/>
</dbReference>
<dbReference type="Pfam" id="PF04434">
    <property type="entry name" value="SWIM"/>
    <property type="match status" value="1"/>
</dbReference>
<reference evidence="3 4" key="1">
    <citation type="submission" date="2011-05" db="EMBL/GenBank/DDBJ databases">
        <title>Complete sequence of Methanotorris igneus Kol 5.</title>
        <authorList>
            <consortium name="US DOE Joint Genome Institute"/>
            <person name="Lucas S."/>
            <person name="Han J."/>
            <person name="Lapidus A."/>
            <person name="Cheng J.-F."/>
            <person name="Goodwin L."/>
            <person name="Pitluck S."/>
            <person name="Peters L."/>
            <person name="Mikhailova N."/>
            <person name="Chertkov O."/>
            <person name="Han C."/>
            <person name="Tapia R."/>
            <person name="Land M."/>
            <person name="Hauser L."/>
            <person name="Kyrpides N."/>
            <person name="Ivanova N."/>
            <person name="Pagani I."/>
            <person name="Sieprawska-Lupa M."/>
            <person name="Whitman W."/>
            <person name="Woyke T."/>
        </authorList>
    </citation>
    <scope>NUCLEOTIDE SEQUENCE [LARGE SCALE GENOMIC DNA]</scope>
    <source>
        <strain evidence="4">DSM 5666 / JCM 11834 / Kol 5</strain>
    </source>
</reference>
<keyword evidence="1" id="KW-0863">Zinc-finger</keyword>
<dbReference type="AlphaFoldDB" id="F6BCZ2"/>
<dbReference type="HOGENOM" id="CLU_552780_0_0_2"/>
<evidence type="ECO:0000256" key="1">
    <source>
        <dbReference type="PROSITE-ProRule" id="PRU00325"/>
    </source>
</evidence>
<evidence type="ECO:0000313" key="3">
    <source>
        <dbReference type="EMBL" id="AEF96353.1"/>
    </source>
</evidence>
<sequence>MEEIIQKYGYIIYNRGVEYYKDKRVQQVLKFKNKLYGKVMGSFVYDVVVDLKSLESKCSCPYGHNCKHGVATILCYMNNEYVDVDKIVDKLKCVDKEKLLDFILEKIGRNPEFALNFVGLLDDGSELSYIYKRVKNKLLTYIAIMKSGTYIDKNTAKEIGNFLLENKNFLSKEDLIEFLEVVIKEYENYGGFYDDYTDYCYEELVLEPLGEVLFDKDLECEDLVRIFKLYDEDDYGLMEIIYDKFLKKADKFSKCVEMLKDYLDEYDYIELLIKLGKTDEALNQIHKSKLEKSINFELLTEIDENKAIDYGIKNKLYENVVMHYYGKNYYDKIVELFRKYELADYVSEIVYNSIIKSEPEDEEDLLTKLFFKTKNIVVKYNIAMKLNNKEMLLEVFNKLCEKGRYNYYDYEFLNVVNKLLLQFNEKSIINKLKDIILEHINMKTQWSYEMAVELLDMIRKSDYETFREMLDYIKKEHYRKRNLMALINKKKWF</sequence>
<evidence type="ECO:0000313" key="4">
    <source>
        <dbReference type="Proteomes" id="UP000009227"/>
    </source>
</evidence>
<dbReference type="RefSeq" id="WP_013798955.1">
    <property type="nucleotide sequence ID" value="NC_015562.1"/>
</dbReference>
<name>F6BCZ2_METIK</name>
<feature type="domain" description="SWIM-type" evidence="2">
    <location>
        <begin position="45"/>
        <end position="77"/>
    </location>
</feature>
<evidence type="ECO:0000259" key="2">
    <source>
        <dbReference type="PROSITE" id="PS50966"/>
    </source>
</evidence>
<dbReference type="GeneID" id="10643649"/>
<dbReference type="STRING" id="880724.Metig_0808"/>
<dbReference type="OrthoDB" id="41163at2157"/>
<keyword evidence="1" id="KW-0862">Zinc</keyword>
<gene>
    <name evidence="3" type="ordered locus">Metig_0808</name>
</gene>
<dbReference type="InterPro" id="IPR007527">
    <property type="entry name" value="Znf_SWIM"/>
</dbReference>
<keyword evidence="1" id="KW-0479">Metal-binding</keyword>
<proteinExistence type="predicted"/>
<organism evidence="4">
    <name type="scientific">Methanotorris igneus (strain DSM 5666 / JCM 11834 / Kol 5)</name>
    <dbReference type="NCBI Taxonomy" id="880724"/>
    <lineage>
        <taxon>Archaea</taxon>
        <taxon>Methanobacteriati</taxon>
        <taxon>Methanobacteriota</taxon>
        <taxon>Methanomada group</taxon>
        <taxon>Methanococci</taxon>
        <taxon>Methanococcales</taxon>
        <taxon>Methanocaldococcaceae</taxon>
        <taxon>Methanotorris</taxon>
    </lineage>
</organism>
<keyword evidence="4" id="KW-1185">Reference proteome</keyword>
<dbReference type="EMBL" id="CP002737">
    <property type="protein sequence ID" value="AEF96353.1"/>
    <property type="molecule type" value="Genomic_DNA"/>
</dbReference>
<accession>F6BCZ2</accession>
<dbReference type="GO" id="GO:0008270">
    <property type="term" value="F:zinc ion binding"/>
    <property type="evidence" value="ECO:0007669"/>
    <property type="project" value="UniProtKB-KW"/>
</dbReference>
<dbReference type="KEGG" id="mig:Metig_0808"/>